<sequence length="231" mass="26240">MTFLSEEQNRQFIGSGELNEAGQTLQEFLEEYDPRKYDNPCNTVDILVFTYAQEHGKRSLKRILLIKRRNHPCIGMWATPGGFIEFRESIDDAARRELEEETGIKNIDIEQLKSYGVYDRDPRTRVITTAYVALVPDGMIEAHAGDDAKDAEWFDIAWQSRGVKENNGISTEELQLELKCKDISVGATVVRTMYTDSILKAPDYRLIQSNGLAADHGAIIMEAVDYVKDKL</sequence>
<dbReference type="InterPro" id="IPR020476">
    <property type="entry name" value="Nudix_hydrolase"/>
</dbReference>
<dbReference type="Proteomes" id="UP000003136">
    <property type="component" value="Unassembled WGS sequence"/>
</dbReference>
<name>B7APL5_9FIRM</name>
<evidence type="ECO:0000259" key="3">
    <source>
        <dbReference type="PROSITE" id="PS51462"/>
    </source>
</evidence>
<dbReference type="InterPro" id="IPR000086">
    <property type="entry name" value="NUDIX_hydrolase_dom"/>
</dbReference>
<dbReference type="CDD" id="cd18873">
    <property type="entry name" value="NUDIX_NadM_like"/>
    <property type="match status" value="1"/>
</dbReference>
<dbReference type="PANTHER" id="PTHR43736">
    <property type="entry name" value="ADP-RIBOSE PYROPHOSPHATASE"/>
    <property type="match status" value="1"/>
</dbReference>
<proteinExistence type="inferred from homology"/>
<accession>B7APL5</accession>
<keyword evidence="1 2" id="KW-0378">Hydrolase</keyword>
<dbReference type="PRINTS" id="PR00502">
    <property type="entry name" value="NUDIXFAMILY"/>
</dbReference>
<feature type="domain" description="Nudix hydrolase" evidence="3">
    <location>
        <begin position="39"/>
        <end position="176"/>
    </location>
</feature>
<protein>
    <recommendedName>
        <fullName evidence="3">Nudix hydrolase domain-containing protein</fullName>
    </recommendedName>
</protein>
<reference evidence="4 5" key="2">
    <citation type="submission" date="2008-11" db="EMBL/GenBank/DDBJ databases">
        <authorList>
            <person name="Fulton L."/>
            <person name="Clifton S."/>
            <person name="Fulton B."/>
            <person name="Xu J."/>
            <person name="Minx P."/>
            <person name="Pepin K.H."/>
            <person name="Johnson M."/>
            <person name="Bhonagiri V."/>
            <person name="Nash W.E."/>
            <person name="Mardis E.R."/>
            <person name="Wilson R.K."/>
        </authorList>
    </citation>
    <scope>NUCLEOTIDE SEQUENCE [LARGE SCALE GENOMIC DNA]</scope>
    <source>
        <strain evidence="4 5">ATCC 43243</strain>
    </source>
</reference>
<dbReference type="Gene3D" id="3.90.79.10">
    <property type="entry name" value="Nucleoside Triphosphate Pyrophosphohydrolase"/>
    <property type="match status" value="1"/>
</dbReference>
<dbReference type="STRING" id="483218.BACPEC_00622"/>
<dbReference type="AlphaFoldDB" id="B7APL5"/>
<dbReference type="HOGENOM" id="CLU_037162_3_0_9"/>
<evidence type="ECO:0000313" key="4">
    <source>
        <dbReference type="EMBL" id="EEC58490.1"/>
    </source>
</evidence>
<reference evidence="4 5" key="1">
    <citation type="submission" date="2008-11" db="EMBL/GenBank/DDBJ databases">
        <title>Draft genome sequence of Bacteroides pectinophilus (ATCC 43243).</title>
        <authorList>
            <person name="Sudarsanam P."/>
            <person name="Ley R."/>
            <person name="Guruge J."/>
            <person name="Turnbaugh P.J."/>
            <person name="Mahowald M."/>
            <person name="Liep D."/>
            <person name="Gordon J."/>
        </authorList>
    </citation>
    <scope>NUCLEOTIDE SEQUENCE [LARGE SCALE GENOMIC DNA]</scope>
    <source>
        <strain evidence="4 5">ATCC 43243</strain>
    </source>
</reference>
<dbReference type="EMBL" id="ABVQ01000034">
    <property type="protein sequence ID" value="EEC58490.1"/>
    <property type="molecule type" value="Genomic_DNA"/>
</dbReference>
<dbReference type="Pfam" id="PF00293">
    <property type="entry name" value="NUDIX"/>
    <property type="match status" value="1"/>
</dbReference>
<evidence type="ECO:0000256" key="1">
    <source>
        <dbReference type="ARBA" id="ARBA00022801"/>
    </source>
</evidence>
<dbReference type="PANTHER" id="PTHR43736:SF4">
    <property type="entry name" value="SLR1690 PROTEIN"/>
    <property type="match status" value="1"/>
</dbReference>
<comment type="similarity">
    <text evidence="2">Belongs to the Nudix hydrolase family.</text>
</comment>
<dbReference type="SUPFAM" id="SSF55811">
    <property type="entry name" value="Nudix"/>
    <property type="match status" value="1"/>
</dbReference>
<keyword evidence="5" id="KW-1185">Reference proteome</keyword>
<evidence type="ECO:0000256" key="2">
    <source>
        <dbReference type="RuleBase" id="RU003476"/>
    </source>
</evidence>
<evidence type="ECO:0000313" key="5">
    <source>
        <dbReference type="Proteomes" id="UP000003136"/>
    </source>
</evidence>
<gene>
    <name evidence="4" type="ORF">BACPEC_00622</name>
</gene>
<dbReference type="eggNOG" id="COG1051">
    <property type="taxonomic scope" value="Bacteria"/>
</dbReference>
<dbReference type="GO" id="GO:0016787">
    <property type="term" value="F:hydrolase activity"/>
    <property type="evidence" value="ECO:0007669"/>
    <property type="project" value="UniProtKB-KW"/>
</dbReference>
<dbReference type="PROSITE" id="PS51462">
    <property type="entry name" value="NUDIX"/>
    <property type="match status" value="1"/>
</dbReference>
<dbReference type="InterPro" id="IPR015797">
    <property type="entry name" value="NUDIX_hydrolase-like_dom_sf"/>
</dbReference>
<dbReference type="InterPro" id="IPR020084">
    <property type="entry name" value="NUDIX_hydrolase_CS"/>
</dbReference>
<dbReference type="PROSITE" id="PS00893">
    <property type="entry name" value="NUDIX_BOX"/>
    <property type="match status" value="1"/>
</dbReference>
<organism evidence="4 5">
    <name type="scientific">[Bacteroides] pectinophilus ATCC 43243</name>
    <dbReference type="NCBI Taxonomy" id="483218"/>
    <lineage>
        <taxon>Bacteria</taxon>
        <taxon>Bacillati</taxon>
        <taxon>Bacillota</taxon>
        <taxon>Clostridia</taxon>
        <taxon>Eubacteriales</taxon>
    </lineage>
</organism>